<sequence>MDKQVEENKLRRVRRILFCGHDNRGSLYLFNGVRQAYPDVDCAVIINEGIYYRKSFLSSVWKLLRESSILFCAVRAMEMYSYRWKGHTLEAQLEAEAIPFTKSDDINGDDAVAFAREFAPDLLVSLYTMHIYKKPILDVPKIAAINSHPAILPDYRGLEVFFWAMANGDERIGSSVFYLTERVDDGLVLQEQWVPIAADDSMHDVYDAITESAAELFMRAIADIDGETVKTRKPAGLGTYYPMPTRAAVRAFRRRGRRFF</sequence>
<gene>
    <name evidence="2" type="ordered locus">RLO149_c044330</name>
</gene>
<dbReference type="CDD" id="cd08653">
    <property type="entry name" value="FMT_core_like_3"/>
    <property type="match status" value="1"/>
</dbReference>
<feature type="domain" description="Formyl transferase N-terminal" evidence="1">
    <location>
        <begin position="109"/>
        <end position="221"/>
    </location>
</feature>
<dbReference type="STRING" id="391595.RLO149_c044330"/>
<dbReference type="Proteomes" id="UP000001353">
    <property type="component" value="Chromosome"/>
</dbReference>
<dbReference type="OrthoDB" id="5355061at2"/>
<keyword evidence="3" id="KW-1185">Reference proteome</keyword>
<evidence type="ECO:0000313" key="2">
    <source>
        <dbReference type="EMBL" id="AEI96320.1"/>
    </source>
</evidence>
<protein>
    <submittedName>
        <fullName evidence="2">Formyl transferase-like protein</fullName>
    </submittedName>
</protein>
<dbReference type="GO" id="GO:0005829">
    <property type="term" value="C:cytosol"/>
    <property type="evidence" value="ECO:0007669"/>
    <property type="project" value="TreeGrafter"/>
</dbReference>
<dbReference type="Pfam" id="PF00551">
    <property type="entry name" value="Formyl_trans_N"/>
    <property type="match status" value="1"/>
</dbReference>
<dbReference type="RefSeq" id="WP_013964189.1">
    <property type="nucleotide sequence ID" value="NC_015730.1"/>
</dbReference>
<proteinExistence type="predicted"/>
<accession>F7ZJ75</accession>
<dbReference type="HOGENOM" id="CLU_088237_1_0_5"/>
<evidence type="ECO:0000313" key="3">
    <source>
        <dbReference type="Proteomes" id="UP000001353"/>
    </source>
</evidence>
<dbReference type="PANTHER" id="PTHR11138">
    <property type="entry name" value="METHIONYL-TRNA FORMYLTRANSFERASE"/>
    <property type="match status" value="1"/>
</dbReference>
<evidence type="ECO:0000259" key="1">
    <source>
        <dbReference type="Pfam" id="PF00551"/>
    </source>
</evidence>
<dbReference type="KEGG" id="rli:RLO149_c044330"/>
<dbReference type="InterPro" id="IPR036477">
    <property type="entry name" value="Formyl_transf_N_sf"/>
</dbReference>
<dbReference type="InterPro" id="IPR002376">
    <property type="entry name" value="Formyl_transf_N"/>
</dbReference>
<dbReference type="eggNOG" id="COG0223">
    <property type="taxonomic scope" value="Bacteria"/>
</dbReference>
<reference evidence="2 3" key="1">
    <citation type="journal article" date="2011" name="BMC Genomics">
        <title>Comparative genome analysis and genome-guided physiological analysis of Roseobacter litoralis.</title>
        <authorList>
            <person name="Kalhoefer D."/>
            <person name="Thole S."/>
            <person name="Voget S."/>
            <person name="Lehmann R."/>
            <person name="Liesegang H."/>
            <person name="Wollher A."/>
            <person name="Daniel R."/>
            <person name="Simon M."/>
            <person name="Brinkhoff T."/>
        </authorList>
    </citation>
    <scope>NUCLEOTIDE SEQUENCE [LARGE SCALE GENOMIC DNA]</scope>
    <source>
        <strain evidence="3">ATCC 49566 / DSM 6996 / JCM 21268 / NBRC 15278 / OCh 149</strain>
    </source>
</reference>
<dbReference type="SUPFAM" id="SSF53328">
    <property type="entry name" value="Formyltransferase"/>
    <property type="match status" value="1"/>
</dbReference>
<name>F7ZJ75_ROSLO</name>
<dbReference type="Gene3D" id="3.40.50.12230">
    <property type="match status" value="1"/>
</dbReference>
<dbReference type="PANTHER" id="PTHR11138:SF5">
    <property type="entry name" value="METHIONYL-TRNA FORMYLTRANSFERASE, MITOCHONDRIAL"/>
    <property type="match status" value="1"/>
</dbReference>
<dbReference type="GO" id="GO:0004479">
    <property type="term" value="F:methionyl-tRNA formyltransferase activity"/>
    <property type="evidence" value="ECO:0007669"/>
    <property type="project" value="TreeGrafter"/>
</dbReference>
<dbReference type="EMBL" id="CP002623">
    <property type="protein sequence ID" value="AEI96320.1"/>
    <property type="molecule type" value="Genomic_DNA"/>
</dbReference>
<organism evidence="2 3">
    <name type="scientific">Roseobacter litoralis (strain ATCC 49566 / DSM 6996 / JCM 21268 / NBRC 15278 / OCh 149)</name>
    <dbReference type="NCBI Taxonomy" id="391595"/>
    <lineage>
        <taxon>Bacteria</taxon>
        <taxon>Pseudomonadati</taxon>
        <taxon>Pseudomonadota</taxon>
        <taxon>Alphaproteobacteria</taxon>
        <taxon>Rhodobacterales</taxon>
        <taxon>Roseobacteraceae</taxon>
        <taxon>Roseobacter</taxon>
    </lineage>
</organism>
<dbReference type="AlphaFoldDB" id="F7ZJ75"/>